<dbReference type="Gene3D" id="3.30.1490.70">
    <property type="match status" value="1"/>
</dbReference>
<evidence type="ECO:0000256" key="2">
    <source>
        <dbReference type="ARBA" id="ARBA00012727"/>
    </source>
</evidence>
<evidence type="ECO:0000259" key="22">
    <source>
        <dbReference type="PROSITE" id="PS50160"/>
    </source>
</evidence>
<dbReference type="Gene3D" id="3.90.920.10">
    <property type="entry name" value="DNA primase, PRIM domain"/>
    <property type="match status" value="1"/>
</dbReference>
<dbReference type="NCBIfam" id="TIGR02777">
    <property type="entry name" value="LigD_PE_dom"/>
    <property type="match status" value="1"/>
</dbReference>
<evidence type="ECO:0000256" key="4">
    <source>
        <dbReference type="ARBA" id="ARBA00022679"/>
    </source>
</evidence>
<keyword evidence="4" id="KW-0808">Transferase</keyword>
<keyword evidence="11" id="KW-0269">Exonuclease</keyword>
<dbReference type="InterPro" id="IPR014146">
    <property type="entry name" value="LigD_ligase_dom"/>
</dbReference>
<dbReference type="SUPFAM" id="SSF50249">
    <property type="entry name" value="Nucleic acid-binding proteins"/>
    <property type="match status" value="1"/>
</dbReference>
<comment type="catalytic activity">
    <reaction evidence="20">
        <text>ATP + (deoxyribonucleotide)n-3'-hydroxyl + 5'-phospho-(deoxyribonucleotide)m = (deoxyribonucleotide)n+m + AMP + diphosphate.</text>
        <dbReference type="EC" id="6.5.1.1"/>
    </reaction>
</comment>
<evidence type="ECO:0000256" key="7">
    <source>
        <dbReference type="ARBA" id="ARBA00022723"/>
    </source>
</evidence>
<dbReference type="InterPro" id="IPR052171">
    <property type="entry name" value="NHEJ_LigD"/>
</dbReference>
<reference evidence="23 24" key="1">
    <citation type="submission" date="2021-05" db="EMBL/GenBank/DDBJ databases">
        <title>A Polyphasic approach of four new species of the genus Ohtaekwangia: Ohtaekwangia histidinii sp. nov., Ohtaekwangia cretensis sp. nov., Ohtaekwangia indiensis sp. nov., Ohtaekwangia reichenbachii sp. nov. from diverse environment.</title>
        <authorList>
            <person name="Octaviana S."/>
        </authorList>
    </citation>
    <scope>NUCLEOTIDE SEQUENCE [LARGE SCALE GENOMIC DNA]</scope>
    <source>
        <strain evidence="23 24">PWU20</strain>
    </source>
</reference>
<keyword evidence="16" id="KW-0234">DNA repair</keyword>
<dbReference type="InterPro" id="IPR012309">
    <property type="entry name" value="DNA_ligase_ATP-dep_C"/>
</dbReference>
<comment type="caution">
    <text evidence="23">The sequence shown here is derived from an EMBL/GenBank/DDBJ whole genome shotgun (WGS) entry which is preliminary data.</text>
</comment>
<dbReference type="NCBIfam" id="TIGR02776">
    <property type="entry name" value="NHEJ_ligase_prk"/>
    <property type="match status" value="1"/>
</dbReference>
<feature type="region of interest" description="Disordered" evidence="21">
    <location>
        <begin position="199"/>
        <end position="239"/>
    </location>
</feature>
<evidence type="ECO:0000256" key="20">
    <source>
        <dbReference type="ARBA" id="ARBA00034003"/>
    </source>
</evidence>
<dbReference type="Proteomes" id="UP000772618">
    <property type="component" value="Unassembled WGS sequence"/>
</dbReference>
<dbReference type="Pfam" id="PF21686">
    <property type="entry name" value="LigD_Prim-Pol"/>
    <property type="match status" value="1"/>
</dbReference>
<protein>
    <recommendedName>
        <fullName evidence="2">DNA ligase (ATP)</fullName>
        <ecNumber evidence="2">6.5.1.1</ecNumber>
    </recommendedName>
    <alternativeName>
        <fullName evidence="19">NHEJ DNA polymerase</fullName>
    </alternativeName>
</protein>
<dbReference type="InterPro" id="IPR012310">
    <property type="entry name" value="DNA_ligase_ATP-dep_cent"/>
</dbReference>
<evidence type="ECO:0000256" key="16">
    <source>
        <dbReference type="ARBA" id="ARBA00023204"/>
    </source>
</evidence>
<evidence type="ECO:0000256" key="13">
    <source>
        <dbReference type="ARBA" id="ARBA00022932"/>
    </source>
</evidence>
<keyword evidence="10" id="KW-0378">Hydrolase</keyword>
<accession>A0ABS5VJS0</accession>
<sequence length="908" mass="103670">MALKEYKKKRSFSSTPEPTGGKPTDNQLQFVIQKHDASRLHYDFRLEMKGVLKSWAVPKGPSLNPSDKRLAMLVEDHPFDYKNFEGIIPEGNYGAGTVIIWDEGTFESLEDVNTKEEHEKILLKGFHAGQIKFRMHGKKLKGEFVLVKTPKRADNAWLLIKHRDEFASEEDITAEDRSVRSGKTIEDMGADVNALEWKSNRAASTSTRNKAKKKLTPVNRQRSTLKKKTSQQQVEEPQEEVSKILDSLNKSNTKMPQDIKPMLATLVNKPADDNGWMYEVKWDGYRALAYVGDEIEIKSRNNKSFNEKFYPIFNALKDWNMKAVVDGEIVVMNNKGFPDFGALQTWRSEADGELVYFLFDLLWLNGVNLIDAPFKVRRRLLELISPKNGIIKLSENFAISGSEFFALADKMGLEGIVAKKEDSLYLPDVRSKEWLKIKTSKQQEVIIAGYTRNENTTKLFSALLLGLYENGKLVFVGPVGTGFTTKMQEEILKKLKPLETSVCPFEEVPEYNKPSRFRPNPPMAEVTWVKPEVVAEVTYRTLASDGSFRHPSFKGLREDKSAKDIVREERIPVAPALEESETRVLKGKGLGKSKKGERKTLLNPKDETQVRIIEGHELKFPNLSKVYWPDEGYTKRDMLNYYYQVAPYMLPYFKDRPQTLNRFPNGIKGKSFYQKDVTGKVPDWIEKYKYYSEADQREKNFLVCSNEASLLYIASLGCIEMNPWSSRTQHPDHPDWCIIDLDPDKNSFEQVIQVAQVTKQVLDAIGVPSYCKTSGSTGLHIYIPFGAKYTYEDSKEFGRAVTRIIQKQLPRFTSVERLTSNRKGMIYLDFLQNRPQATVAGPYSLRPKPGAPVSMPLHWEEVKKGLQITDFNISNAVARLREHGDIFKPVIGEGIDLAKALKRLKDVF</sequence>
<keyword evidence="9" id="KW-0227">DNA damage</keyword>
<dbReference type="CDD" id="cd04865">
    <property type="entry name" value="LigD_Pol_like_2"/>
    <property type="match status" value="1"/>
</dbReference>
<comment type="cofactor">
    <cofactor evidence="1">
        <name>Mn(2+)</name>
        <dbReference type="ChEBI" id="CHEBI:29035"/>
    </cofactor>
</comment>
<evidence type="ECO:0000256" key="9">
    <source>
        <dbReference type="ARBA" id="ARBA00022763"/>
    </source>
</evidence>
<dbReference type="NCBIfam" id="TIGR02778">
    <property type="entry name" value="ligD_pol"/>
    <property type="match status" value="1"/>
</dbReference>
<feature type="domain" description="ATP-dependent DNA ligase family profile" evidence="22">
    <location>
        <begin position="347"/>
        <end position="482"/>
    </location>
</feature>
<dbReference type="Gene3D" id="3.30.470.30">
    <property type="entry name" value="DNA ligase/mRNA capping enzyme"/>
    <property type="match status" value="1"/>
</dbReference>
<dbReference type="CDD" id="cd07906">
    <property type="entry name" value="Adenylation_DNA_ligase_LigD_LigC"/>
    <property type="match status" value="1"/>
</dbReference>
<dbReference type="EC" id="6.5.1.1" evidence="2"/>
<proteinExistence type="predicted"/>
<evidence type="ECO:0000256" key="8">
    <source>
        <dbReference type="ARBA" id="ARBA00022741"/>
    </source>
</evidence>
<keyword evidence="12" id="KW-0067">ATP-binding</keyword>
<dbReference type="InterPro" id="IPR014145">
    <property type="entry name" value="LigD_pol_dom"/>
</dbReference>
<keyword evidence="7" id="KW-0479">Metal-binding</keyword>
<dbReference type="Pfam" id="PF04679">
    <property type="entry name" value="DNA_ligase_A_C"/>
    <property type="match status" value="1"/>
</dbReference>
<evidence type="ECO:0000256" key="10">
    <source>
        <dbReference type="ARBA" id="ARBA00022801"/>
    </source>
</evidence>
<evidence type="ECO:0000256" key="19">
    <source>
        <dbReference type="ARBA" id="ARBA00029943"/>
    </source>
</evidence>
<dbReference type="Pfam" id="PF13298">
    <property type="entry name" value="LigD_N"/>
    <property type="match status" value="1"/>
</dbReference>
<dbReference type="RefSeq" id="WP_254151383.1">
    <property type="nucleotide sequence ID" value="NZ_JAHESD010000001.1"/>
</dbReference>
<feature type="compositionally biased region" description="Basic residues" evidence="21">
    <location>
        <begin position="1"/>
        <end position="11"/>
    </location>
</feature>
<dbReference type="InterPro" id="IPR012340">
    <property type="entry name" value="NA-bd_OB-fold"/>
</dbReference>
<keyword evidence="3 23" id="KW-0436">Ligase</keyword>
<evidence type="ECO:0000256" key="12">
    <source>
        <dbReference type="ARBA" id="ARBA00022840"/>
    </source>
</evidence>
<keyword evidence="6" id="KW-0540">Nuclease</keyword>
<dbReference type="EMBL" id="JAHESD010000001">
    <property type="protein sequence ID" value="MBT1701683.1"/>
    <property type="molecule type" value="Genomic_DNA"/>
</dbReference>
<keyword evidence="18" id="KW-0511">Multifunctional enzyme</keyword>
<dbReference type="NCBIfam" id="TIGR02779">
    <property type="entry name" value="NHEJ_ligase_lig"/>
    <property type="match status" value="1"/>
</dbReference>
<evidence type="ECO:0000256" key="14">
    <source>
        <dbReference type="ARBA" id="ARBA00023125"/>
    </source>
</evidence>
<dbReference type="SUPFAM" id="SSF56091">
    <property type="entry name" value="DNA ligase/mRNA capping enzyme, catalytic domain"/>
    <property type="match status" value="1"/>
</dbReference>
<organism evidence="23 24">
    <name type="scientific">Chryseosolibacter indicus</name>
    <dbReference type="NCBI Taxonomy" id="2782351"/>
    <lineage>
        <taxon>Bacteria</taxon>
        <taxon>Pseudomonadati</taxon>
        <taxon>Bacteroidota</taxon>
        <taxon>Cytophagia</taxon>
        <taxon>Cytophagales</taxon>
        <taxon>Chryseotaleaceae</taxon>
        <taxon>Chryseosolibacter</taxon>
    </lineage>
</organism>
<keyword evidence="24" id="KW-1185">Reference proteome</keyword>
<keyword evidence="17" id="KW-0464">Manganese</keyword>
<evidence type="ECO:0000256" key="6">
    <source>
        <dbReference type="ARBA" id="ARBA00022722"/>
    </source>
</evidence>
<dbReference type="Pfam" id="PF01068">
    <property type="entry name" value="DNA_ligase_A_M"/>
    <property type="match status" value="1"/>
</dbReference>
<evidence type="ECO:0000256" key="15">
    <source>
        <dbReference type="ARBA" id="ARBA00023172"/>
    </source>
</evidence>
<evidence type="ECO:0000256" key="5">
    <source>
        <dbReference type="ARBA" id="ARBA00022695"/>
    </source>
</evidence>
<evidence type="ECO:0000256" key="1">
    <source>
        <dbReference type="ARBA" id="ARBA00001936"/>
    </source>
</evidence>
<keyword evidence="13" id="KW-0239">DNA-directed DNA polymerase</keyword>
<keyword evidence="8" id="KW-0547">Nucleotide-binding</keyword>
<gene>
    <name evidence="23" type="primary">ligD</name>
    <name evidence="23" type="ORF">KK060_00230</name>
</gene>
<evidence type="ECO:0000313" key="24">
    <source>
        <dbReference type="Proteomes" id="UP000772618"/>
    </source>
</evidence>
<feature type="region of interest" description="Disordered" evidence="21">
    <location>
        <begin position="1"/>
        <end position="26"/>
    </location>
</feature>
<evidence type="ECO:0000256" key="17">
    <source>
        <dbReference type="ARBA" id="ARBA00023211"/>
    </source>
</evidence>
<keyword evidence="15" id="KW-0233">DNA recombination</keyword>
<dbReference type="CDD" id="cd07971">
    <property type="entry name" value="OBF_DNA_ligase_LigD"/>
    <property type="match status" value="1"/>
</dbReference>
<evidence type="ECO:0000256" key="21">
    <source>
        <dbReference type="SAM" id="MobiDB-lite"/>
    </source>
</evidence>
<dbReference type="InterPro" id="IPR014144">
    <property type="entry name" value="LigD_PE_domain"/>
</dbReference>
<dbReference type="InterPro" id="IPR014143">
    <property type="entry name" value="NHEJ_ligase_prk"/>
</dbReference>
<dbReference type="GO" id="GO:0003910">
    <property type="term" value="F:DNA ligase (ATP) activity"/>
    <property type="evidence" value="ECO:0007669"/>
    <property type="project" value="UniProtKB-EC"/>
</dbReference>
<dbReference type="PANTHER" id="PTHR42705">
    <property type="entry name" value="BIFUNCTIONAL NON-HOMOLOGOUS END JOINING PROTEIN LIGD"/>
    <property type="match status" value="1"/>
</dbReference>
<dbReference type="Gene3D" id="2.40.50.140">
    <property type="entry name" value="Nucleic acid-binding proteins"/>
    <property type="match status" value="1"/>
</dbReference>
<evidence type="ECO:0000313" key="23">
    <source>
        <dbReference type="EMBL" id="MBT1701683.1"/>
    </source>
</evidence>
<dbReference type="PROSITE" id="PS50160">
    <property type="entry name" value="DNA_LIGASE_A3"/>
    <property type="match status" value="1"/>
</dbReference>
<evidence type="ECO:0000256" key="11">
    <source>
        <dbReference type="ARBA" id="ARBA00022839"/>
    </source>
</evidence>
<name>A0ABS5VJS0_9BACT</name>
<keyword evidence="5" id="KW-0548">Nucleotidyltransferase</keyword>
<evidence type="ECO:0000256" key="18">
    <source>
        <dbReference type="ARBA" id="ARBA00023268"/>
    </source>
</evidence>
<dbReference type="PANTHER" id="PTHR42705:SF2">
    <property type="entry name" value="BIFUNCTIONAL NON-HOMOLOGOUS END JOINING PROTEIN LIGD"/>
    <property type="match status" value="1"/>
</dbReference>
<keyword evidence="14" id="KW-0238">DNA-binding</keyword>
<evidence type="ECO:0000256" key="3">
    <source>
        <dbReference type="ARBA" id="ARBA00022598"/>
    </source>
</evidence>